<sequence length="196" mass="21657">MVGVEGRRAEQDREALETFLVGNQDLERLKAFLDRFNVFEATGVVRQELRHSGSLVFLMDPRGGYGLGEAFVRRLLQRVLENAGEVTVSLLGSREMFASMRDGSVAADIAIDQGGCFETCRPTTHPEPTYIEERVVHYCVANTPGAVARTSTLALTSVTLPYLIKIADGAQRALRRRTRPRRRDSRRSAGSSCTGP</sequence>
<feature type="region of interest" description="Disordered" evidence="1">
    <location>
        <begin position="173"/>
        <end position="196"/>
    </location>
</feature>
<dbReference type="EC" id="1.4.1.1" evidence="3"/>
<dbReference type="SMART" id="SM01002">
    <property type="entry name" value="AlaDh_PNT_C"/>
    <property type="match status" value="1"/>
</dbReference>
<keyword evidence="3" id="KW-0560">Oxidoreductase</keyword>
<name>A0A6J4PG80_9ACTN</name>
<dbReference type="GO" id="GO:0006524">
    <property type="term" value="P:alanine catabolic process"/>
    <property type="evidence" value="ECO:0007669"/>
    <property type="project" value="TreeGrafter"/>
</dbReference>
<dbReference type="Pfam" id="PF01262">
    <property type="entry name" value="AlaDh_PNT_C"/>
    <property type="match status" value="1"/>
</dbReference>
<dbReference type="AlphaFoldDB" id="A0A6J4PG80"/>
<feature type="compositionally biased region" description="Basic residues" evidence="1">
    <location>
        <begin position="173"/>
        <end position="185"/>
    </location>
</feature>
<dbReference type="GO" id="GO:0005886">
    <property type="term" value="C:plasma membrane"/>
    <property type="evidence" value="ECO:0007669"/>
    <property type="project" value="TreeGrafter"/>
</dbReference>
<dbReference type="SUPFAM" id="SSF51735">
    <property type="entry name" value="NAD(P)-binding Rossmann-fold domains"/>
    <property type="match status" value="1"/>
</dbReference>
<evidence type="ECO:0000259" key="2">
    <source>
        <dbReference type="SMART" id="SM01002"/>
    </source>
</evidence>
<proteinExistence type="predicted"/>
<dbReference type="Gene3D" id="3.40.50.720">
    <property type="entry name" value="NAD(P)-binding Rossmann-like Domain"/>
    <property type="match status" value="1"/>
</dbReference>
<gene>
    <name evidence="3" type="ORF">AVDCRST_MAG01-01-1779</name>
</gene>
<protein>
    <submittedName>
        <fullName evidence="3">Alanine dehydrogenase</fullName>
        <ecNumber evidence="3">1.4.1.1</ecNumber>
    </submittedName>
</protein>
<dbReference type="EMBL" id="CADCUW010000264">
    <property type="protein sequence ID" value="CAA9413698.1"/>
    <property type="molecule type" value="Genomic_DNA"/>
</dbReference>
<dbReference type="GO" id="GO:0000286">
    <property type="term" value="F:alanine dehydrogenase activity"/>
    <property type="evidence" value="ECO:0007669"/>
    <property type="project" value="UniProtKB-EC"/>
</dbReference>
<dbReference type="PANTHER" id="PTHR42795">
    <property type="entry name" value="ALANINE DEHYDROGENASE"/>
    <property type="match status" value="1"/>
</dbReference>
<dbReference type="InterPro" id="IPR036291">
    <property type="entry name" value="NAD(P)-bd_dom_sf"/>
</dbReference>
<dbReference type="InterPro" id="IPR007698">
    <property type="entry name" value="AlaDH/PNT_NAD(H)-bd"/>
</dbReference>
<dbReference type="PANTHER" id="PTHR42795:SF1">
    <property type="entry name" value="ALANINE DEHYDROGENASE"/>
    <property type="match status" value="1"/>
</dbReference>
<evidence type="ECO:0000256" key="1">
    <source>
        <dbReference type="SAM" id="MobiDB-lite"/>
    </source>
</evidence>
<accession>A0A6J4PG80</accession>
<reference evidence="3" key="1">
    <citation type="submission" date="2020-02" db="EMBL/GenBank/DDBJ databases">
        <authorList>
            <person name="Meier V. D."/>
        </authorList>
    </citation>
    <scope>NUCLEOTIDE SEQUENCE</scope>
    <source>
        <strain evidence="3">AVDCRST_MAG01</strain>
    </source>
</reference>
<organism evidence="3">
    <name type="scientific">uncultured Rubrobacteraceae bacterium</name>
    <dbReference type="NCBI Taxonomy" id="349277"/>
    <lineage>
        <taxon>Bacteria</taxon>
        <taxon>Bacillati</taxon>
        <taxon>Actinomycetota</taxon>
        <taxon>Rubrobacteria</taxon>
        <taxon>Rubrobacterales</taxon>
        <taxon>Rubrobacteraceae</taxon>
        <taxon>environmental samples</taxon>
    </lineage>
</organism>
<evidence type="ECO:0000313" key="3">
    <source>
        <dbReference type="EMBL" id="CAA9413698.1"/>
    </source>
</evidence>
<feature type="domain" description="Alanine dehydrogenase/pyridine nucleotide transhydrogenase NAD(H)-binding" evidence="2">
    <location>
        <begin position="33"/>
        <end position="139"/>
    </location>
</feature>